<feature type="domain" description="RZZ complex subunit KNTC1/ROD C-terminal" evidence="1">
    <location>
        <begin position="2"/>
        <end position="229"/>
    </location>
</feature>
<reference evidence="3" key="1">
    <citation type="submission" date="2025-08" db="UniProtKB">
        <authorList>
            <consortium name="RefSeq"/>
        </authorList>
    </citation>
    <scope>IDENTIFICATION</scope>
    <source>
        <tissue evidence="3">Testes</tissue>
    </source>
</reference>
<protein>
    <submittedName>
        <fullName evidence="3">Kinetochore-associated protein 1-like</fullName>
    </submittedName>
</protein>
<gene>
    <name evidence="3" type="primary">LOC102804240</name>
</gene>
<keyword evidence="2" id="KW-1185">Reference proteome</keyword>
<dbReference type="PANTHER" id="PTHR15688:SF1">
    <property type="entry name" value="KINETOCHORE-ASSOCIATED PROTEIN 1"/>
    <property type="match status" value="1"/>
</dbReference>
<dbReference type="GeneID" id="102804240"/>
<evidence type="ECO:0000313" key="2">
    <source>
        <dbReference type="Proteomes" id="UP000694865"/>
    </source>
</evidence>
<dbReference type="Proteomes" id="UP000694865">
    <property type="component" value="Unplaced"/>
</dbReference>
<sequence length="347" mass="40319">MTRVRALRCLFALVHGEIIEKLSSRSISDLRDDLQKLLYIGDLEALNISQTILEFTKCNKEGLVRGLWTNHNHEPKAVKLITDLCIDYEIHDIQLWNSLLQQLMAFNMINYLRHILVRISGVCHLWHISSLLRAWKSVLLQPLTTVCQPLSDEQEKQCHQSLLLMTRCPLISDMDMIGFSKQFLRQQMMAHALACLLIIPDVKKKEQQIKALFSVDGCHALILDQIANLTMKRMLLPQAEQIQGAVFENIIETDNYELLLCTSHSHQFKHYLARNQKISTLLLTLLKTSRYEESLKLIELYYQYNPEILPANQPATMVEKDRKKKLHMYLESHGLMKTVEDILVEFK</sequence>
<evidence type="ECO:0000313" key="3">
    <source>
        <dbReference type="RefSeq" id="XP_006814257.1"/>
    </source>
</evidence>
<dbReference type="Pfam" id="PF10493">
    <property type="entry name" value="Rod_C"/>
    <property type="match status" value="1"/>
</dbReference>
<dbReference type="Pfam" id="PF10245">
    <property type="entry name" value="MRP-S22"/>
    <property type="match status" value="1"/>
</dbReference>
<name>A0ABM0M2L6_SACKO</name>
<dbReference type="InterPro" id="IPR019527">
    <property type="entry name" value="RZZ-complex_KNTC1/ROD_C"/>
</dbReference>
<accession>A0ABM0M2L6</accession>
<evidence type="ECO:0000259" key="1">
    <source>
        <dbReference type="Pfam" id="PF10493"/>
    </source>
</evidence>
<dbReference type="InterPro" id="IPR019374">
    <property type="entry name" value="Ribosomal_mS22"/>
</dbReference>
<proteinExistence type="predicted"/>
<dbReference type="PANTHER" id="PTHR15688">
    <property type="entry name" value="KINETOCHORE-ASSOCIATED PROTEIN 1"/>
    <property type="match status" value="1"/>
</dbReference>
<dbReference type="InterPro" id="IPR052802">
    <property type="entry name" value="KNTC1"/>
</dbReference>
<organism evidence="2 3">
    <name type="scientific">Saccoglossus kowalevskii</name>
    <name type="common">Acorn worm</name>
    <dbReference type="NCBI Taxonomy" id="10224"/>
    <lineage>
        <taxon>Eukaryota</taxon>
        <taxon>Metazoa</taxon>
        <taxon>Hemichordata</taxon>
        <taxon>Enteropneusta</taxon>
        <taxon>Harrimaniidae</taxon>
        <taxon>Saccoglossus</taxon>
    </lineage>
</organism>
<dbReference type="RefSeq" id="XP_006814257.1">
    <property type="nucleotide sequence ID" value="XM_006814194.1"/>
</dbReference>